<keyword evidence="1" id="KW-0472">Membrane</keyword>
<feature type="transmembrane region" description="Helical" evidence="1">
    <location>
        <begin position="183"/>
        <end position="203"/>
    </location>
</feature>
<organism evidence="2 3">
    <name type="scientific">Clarias magur</name>
    <name type="common">Asian catfish</name>
    <name type="synonym">Macropteronotus magur</name>
    <dbReference type="NCBI Taxonomy" id="1594786"/>
    <lineage>
        <taxon>Eukaryota</taxon>
        <taxon>Metazoa</taxon>
        <taxon>Chordata</taxon>
        <taxon>Craniata</taxon>
        <taxon>Vertebrata</taxon>
        <taxon>Euteleostomi</taxon>
        <taxon>Actinopterygii</taxon>
        <taxon>Neopterygii</taxon>
        <taxon>Teleostei</taxon>
        <taxon>Ostariophysi</taxon>
        <taxon>Siluriformes</taxon>
        <taxon>Clariidae</taxon>
        <taxon>Clarias</taxon>
    </lineage>
</organism>
<reference evidence="2" key="1">
    <citation type="submission" date="2020-07" db="EMBL/GenBank/DDBJ databases">
        <title>Clarias magur genome sequencing, assembly and annotation.</title>
        <authorList>
            <person name="Kushwaha B."/>
            <person name="Kumar R."/>
            <person name="Das P."/>
            <person name="Joshi C.G."/>
            <person name="Kumar D."/>
            <person name="Nagpure N.S."/>
            <person name="Pandey M."/>
            <person name="Agarwal S."/>
            <person name="Srivastava S."/>
            <person name="Singh M."/>
            <person name="Sahoo L."/>
            <person name="Jayasankar P."/>
            <person name="Meher P.K."/>
            <person name="Koringa P.G."/>
            <person name="Iquebal M.A."/>
            <person name="Das S.P."/>
            <person name="Bit A."/>
            <person name="Patnaik S."/>
            <person name="Patel N."/>
            <person name="Shah T.M."/>
            <person name="Hinsu A."/>
            <person name="Jena J.K."/>
        </authorList>
    </citation>
    <scope>NUCLEOTIDE SEQUENCE</scope>
    <source>
        <strain evidence="2">CIFAMagur01</strain>
        <tissue evidence="2">Testis</tissue>
    </source>
</reference>
<comment type="caution">
    <text evidence="2">The sequence shown here is derived from an EMBL/GenBank/DDBJ whole genome shotgun (WGS) entry which is preliminary data.</text>
</comment>
<keyword evidence="3" id="KW-1185">Reference proteome</keyword>
<dbReference type="GO" id="GO:0004896">
    <property type="term" value="F:cytokine receptor activity"/>
    <property type="evidence" value="ECO:0007669"/>
    <property type="project" value="TreeGrafter"/>
</dbReference>
<evidence type="ECO:0000313" key="2">
    <source>
        <dbReference type="EMBL" id="KAF5902783.1"/>
    </source>
</evidence>
<protein>
    <submittedName>
        <fullName evidence="2">Uncharacterized protein</fullName>
    </submittedName>
</protein>
<dbReference type="InterPro" id="IPR013783">
    <property type="entry name" value="Ig-like_fold"/>
</dbReference>
<dbReference type="Gene3D" id="2.60.40.10">
    <property type="entry name" value="Immunoglobulins"/>
    <property type="match status" value="1"/>
</dbReference>
<dbReference type="Proteomes" id="UP000727407">
    <property type="component" value="Unassembled WGS sequence"/>
</dbReference>
<accession>A0A8J4U9D4</accession>
<dbReference type="EMBL" id="QNUK01000084">
    <property type="protein sequence ID" value="KAF5902783.1"/>
    <property type="molecule type" value="Genomic_DNA"/>
</dbReference>
<dbReference type="GO" id="GO:0005886">
    <property type="term" value="C:plasma membrane"/>
    <property type="evidence" value="ECO:0007669"/>
    <property type="project" value="TreeGrafter"/>
</dbReference>
<name>A0A8J4U9D4_CLAMG</name>
<keyword evidence="1" id="KW-0812">Transmembrane</keyword>
<gene>
    <name evidence="2" type="ORF">DAT39_007460</name>
</gene>
<feature type="non-terminal residue" evidence="2">
    <location>
        <position position="221"/>
    </location>
</feature>
<evidence type="ECO:0000256" key="1">
    <source>
        <dbReference type="SAM" id="Phobius"/>
    </source>
</evidence>
<proteinExistence type="predicted"/>
<dbReference type="AlphaFoldDB" id="A0A8J4U9D4"/>
<dbReference type="OrthoDB" id="8584840at2759"/>
<feature type="non-terminal residue" evidence="2">
    <location>
        <position position="1"/>
    </location>
</feature>
<sequence length="221" mass="24564">ENWQNVPHCVQVSSNSCDLSQVFSDLDLYKFVKLGLNQEHGETNWTSSEMCDPLKDANAIFSPPSLSVYLNETELWVEVRFPCAPDAVCLSIGDDEDGDEKVTPPCCPITDFLLQNSTVTLYNKLNMKSNQTRTTENVNLGLWKLQFVGLVPGQEYCAVTRFASSPLSNPECVHIPPLNNPNLYALALCGVLIAFLVIVGVLLRKRLCRCALTDLRLPKSL</sequence>
<keyword evidence="1" id="KW-1133">Transmembrane helix</keyword>
<dbReference type="PANTHER" id="PTHR20859:SF53">
    <property type="entry name" value="INTERLEUKIN-22 RECEPTOR SUBUNIT ALPHA-1"/>
    <property type="match status" value="1"/>
</dbReference>
<dbReference type="PANTHER" id="PTHR20859">
    <property type="entry name" value="INTERFERON/INTERLEUKIN RECEPTOR"/>
    <property type="match status" value="1"/>
</dbReference>
<evidence type="ECO:0000313" key="3">
    <source>
        <dbReference type="Proteomes" id="UP000727407"/>
    </source>
</evidence>
<dbReference type="InterPro" id="IPR050650">
    <property type="entry name" value="Type-II_Cytokine-TF_Rcpt"/>
</dbReference>